<dbReference type="Proteomes" id="UP000541444">
    <property type="component" value="Unassembled WGS sequence"/>
</dbReference>
<keyword evidence="2" id="KW-1185">Reference proteome</keyword>
<proteinExistence type="predicted"/>
<protein>
    <submittedName>
        <fullName evidence="1">Uncharacterized protein</fullName>
    </submittedName>
</protein>
<gene>
    <name evidence="1" type="ORF">GIB67_027292</name>
</gene>
<dbReference type="EMBL" id="JACGCM010002788">
    <property type="protein sequence ID" value="KAF6135418.1"/>
    <property type="molecule type" value="Genomic_DNA"/>
</dbReference>
<comment type="caution">
    <text evidence="1">The sequence shown here is derived from an EMBL/GenBank/DDBJ whole genome shotgun (WGS) entry which is preliminary data.</text>
</comment>
<dbReference type="AlphaFoldDB" id="A0A7J7KYK4"/>
<evidence type="ECO:0000313" key="2">
    <source>
        <dbReference type="Proteomes" id="UP000541444"/>
    </source>
</evidence>
<feature type="non-terminal residue" evidence="1">
    <location>
        <position position="1"/>
    </location>
</feature>
<sequence>MCTRVHRSAKAVRYKDIEVQKYRGQKSGLKDCNQSLSVELNKNYKESELLKAVNALLMGQIDLDLYPTIPLAVLQSHQPVSDATLAKKYDDLLSVHEEFKKKLIAKDDF</sequence>
<name>A0A7J7KYK4_9MAGN</name>
<organism evidence="1 2">
    <name type="scientific">Kingdonia uniflora</name>
    <dbReference type="NCBI Taxonomy" id="39325"/>
    <lineage>
        <taxon>Eukaryota</taxon>
        <taxon>Viridiplantae</taxon>
        <taxon>Streptophyta</taxon>
        <taxon>Embryophyta</taxon>
        <taxon>Tracheophyta</taxon>
        <taxon>Spermatophyta</taxon>
        <taxon>Magnoliopsida</taxon>
        <taxon>Ranunculales</taxon>
        <taxon>Circaeasteraceae</taxon>
        <taxon>Kingdonia</taxon>
    </lineage>
</organism>
<reference evidence="1 2" key="1">
    <citation type="journal article" date="2020" name="IScience">
        <title>Genome Sequencing of the Endangered Kingdonia uniflora (Circaeasteraceae, Ranunculales) Reveals Potential Mechanisms of Evolutionary Specialization.</title>
        <authorList>
            <person name="Sun Y."/>
            <person name="Deng T."/>
            <person name="Zhang A."/>
            <person name="Moore M.J."/>
            <person name="Landis J.B."/>
            <person name="Lin N."/>
            <person name="Zhang H."/>
            <person name="Zhang X."/>
            <person name="Huang J."/>
            <person name="Zhang X."/>
            <person name="Sun H."/>
            <person name="Wang H."/>
        </authorList>
    </citation>
    <scope>NUCLEOTIDE SEQUENCE [LARGE SCALE GENOMIC DNA]</scope>
    <source>
        <strain evidence="1">TB1705</strain>
        <tissue evidence="1">Leaf</tissue>
    </source>
</reference>
<evidence type="ECO:0000313" key="1">
    <source>
        <dbReference type="EMBL" id="KAF6135418.1"/>
    </source>
</evidence>
<accession>A0A7J7KYK4</accession>